<dbReference type="InterPro" id="IPR019109">
    <property type="entry name" value="MamF_MmsF"/>
</dbReference>
<keyword evidence="3 6" id="KW-1133">Transmembrane helix</keyword>
<feature type="transmembrane region" description="Helical" evidence="6">
    <location>
        <begin position="70"/>
        <end position="93"/>
    </location>
</feature>
<accession>A0A495IAP0</accession>
<dbReference type="EMBL" id="RBKS01000001">
    <property type="protein sequence ID" value="RKR73083.1"/>
    <property type="molecule type" value="Genomic_DNA"/>
</dbReference>
<feature type="transmembrane region" description="Helical" evidence="6">
    <location>
        <begin position="28"/>
        <end position="49"/>
    </location>
</feature>
<keyword evidence="4 6" id="KW-0472">Membrane</keyword>
<dbReference type="Proteomes" id="UP000280008">
    <property type="component" value="Unassembled WGS sequence"/>
</dbReference>
<dbReference type="AlphaFoldDB" id="A0A495IAP0"/>
<keyword evidence="2 6" id="KW-0812">Transmembrane</keyword>
<reference evidence="7 8" key="1">
    <citation type="submission" date="2018-10" db="EMBL/GenBank/DDBJ databases">
        <title>Sequencing the genomes of 1000 actinobacteria strains.</title>
        <authorList>
            <person name="Klenk H.-P."/>
        </authorList>
    </citation>
    <scope>NUCLEOTIDE SEQUENCE [LARGE SCALE GENOMIC DNA]</scope>
    <source>
        <strain evidence="7 8">DSM 17894</strain>
    </source>
</reference>
<feature type="compositionally biased region" description="Pro residues" evidence="5">
    <location>
        <begin position="1"/>
        <end position="19"/>
    </location>
</feature>
<evidence type="ECO:0000256" key="5">
    <source>
        <dbReference type="SAM" id="MobiDB-lite"/>
    </source>
</evidence>
<sequence>MSTPQPNPYAQPSTQPPLQPGEERQYSLLTHLLSIFFGFIPAVIFFVLYRDRGPFVRNHVVTEWNFQLTALIVQVLFGVVAVIGWATVFASGLSGASDHRVPPGIGLFFLGYVLIFATQIVRVIFGSVATVAANRGRFYRYPLAVRFVKE</sequence>
<organism evidence="7 8">
    <name type="scientific">Frondihabitans australicus</name>
    <dbReference type="NCBI Taxonomy" id="386892"/>
    <lineage>
        <taxon>Bacteria</taxon>
        <taxon>Bacillati</taxon>
        <taxon>Actinomycetota</taxon>
        <taxon>Actinomycetes</taxon>
        <taxon>Micrococcales</taxon>
        <taxon>Microbacteriaceae</taxon>
        <taxon>Frondihabitans</taxon>
    </lineage>
</organism>
<keyword evidence="8" id="KW-1185">Reference proteome</keyword>
<comment type="caution">
    <text evidence="7">The sequence shown here is derived from an EMBL/GenBank/DDBJ whole genome shotgun (WGS) entry which is preliminary data.</text>
</comment>
<protein>
    <recommendedName>
        <fullName evidence="9">Tic20 family protein</fullName>
    </recommendedName>
</protein>
<evidence type="ECO:0000256" key="4">
    <source>
        <dbReference type="ARBA" id="ARBA00023136"/>
    </source>
</evidence>
<comment type="subcellular location">
    <subcellularLocation>
        <location evidence="1">Membrane</location>
        <topology evidence="1">Multi-pass membrane protein</topology>
    </subcellularLocation>
</comment>
<dbReference type="OrthoDB" id="9808930at2"/>
<proteinExistence type="predicted"/>
<dbReference type="RefSeq" id="WP_121367991.1">
    <property type="nucleotide sequence ID" value="NZ_RBKS01000001.1"/>
</dbReference>
<evidence type="ECO:0000313" key="7">
    <source>
        <dbReference type="EMBL" id="RKR73083.1"/>
    </source>
</evidence>
<gene>
    <name evidence="7" type="ORF">C8E83_0168</name>
</gene>
<dbReference type="Pfam" id="PF09685">
    <property type="entry name" value="MamF_MmsF"/>
    <property type="match status" value="1"/>
</dbReference>
<evidence type="ECO:0000256" key="1">
    <source>
        <dbReference type="ARBA" id="ARBA00004141"/>
    </source>
</evidence>
<feature type="transmembrane region" description="Helical" evidence="6">
    <location>
        <begin position="105"/>
        <end position="133"/>
    </location>
</feature>
<evidence type="ECO:0008006" key="9">
    <source>
        <dbReference type="Google" id="ProtNLM"/>
    </source>
</evidence>
<evidence type="ECO:0000313" key="8">
    <source>
        <dbReference type="Proteomes" id="UP000280008"/>
    </source>
</evidence>
<evidence type="ECO:0000256" key="2">
    <source>
        <dbReference type="ARBA" id="ARBA00022692"/>
    </source>
</evidence>
<evidence type="ECO:0000256" key="3">
    <source>
        <dbReference type="ARBA" id="ARBA00022989"/>
    </source>
</evidence>
<name>A0A495IAP0_9MICO</name>
<evidence type="ECO:0000256" key="6">
    <source>
        <dbReference type="SAM" id="Phobius"/>
    </source>
</evidence>
<feature type="region of interest" description="Disordered" evidence="5">
    <location>
        <begin position="1"/>
        <end position="21"/>
    </location>
</feature>